<dbReference type="AlphaFoldDB" id="E4ZN23"/>
<keyword evidence="3" id="KW-1185">Reference proteome</keyword>
<feature type="region of interest" description="Disordered" evidence="1">
    <location>
        <begin position="15"/>
        <end position="64"/>
    </location>
</feature>
<accession>E4ZN23</accession>
<protein>
    <submittedName>
        <fullName evidence="2">Predicted protein</fullName>
    </submittedName>
</protein>
<sequence length="88" mass="9995">MDSAVPTLLPIKRYTRRKTSLGNPVHANPLRPTRLLRVPRPTATSQPPSLPPYPPPPPKNDKLTFEKQPEESIWTWGILACICERDRS</sequence>
<gene>
    <name evidence="2" type="ORF">LEMA_P053320.1</name>
</gene>
<dbReference type="InParanoid" id="E4ZN23"/>
<reference evidence="3" key="1">
    <citation type="journal article" date="2011" name="Nat. Commun.">
        <title>Effector diversification within compartments of the Leptosphaeria maculans genome affected by Repeat-Induced Point mutations.</title>
        <authorList>
            <person name="Rouxel T."/>
            <person name="Grandaubert J."/>
            <person name="Hane J.K."/>
            <person name="Hoede C."/>
            <person name="van de Wouw A.P."/>
            <person name="Couloux A."/>
            <person name="Dominguez V."/>
            <person name="Anthouard V."/>
            <person name="Bally P."/>
            <person name="Bourras S."/>
            <person name="Cozijnsen A.J."/>
            <person name="Ciuffetti L.M."/>
            <person name="Degrave A."/>
            <person name="Dilmaghani A."/>
            <person name="Duret L."/>
            <person name="Fudal I."/>
            <person name="Goodwin S.B."/>
            <person name="Gout L."/>
            <person name="Glaser N."/>
            <person name="Linglin J."/>
            <person name="Kema G.H.J."/>
            <person name="Lapalu N."/>
            <person name="Lawrence C.B."/>
            <person name="May K."/>
            <person name="Meyer M."/>
            <person name="Ollivier B."/>
            <person name="Poulain J."/>
            <person name="Schoch C.L."/>
            <person name="Simon A."/>
            <person name="Spatafora J.W."/>
            <person name="Stachowiak A."/>
            <person name="Turgeon B.G."/>
            <person name="Tyler B.M."/>
            <person name="Vincent D."/>
            <person name="Weissenbach J."/>
            <person name="Amselem J."/>
            <person name="Quesneville H."/>
            <person name="Oliver R.P."/>
            <person name="Wincker P."/>
            <person name="Balesdent M.-H."/>
            <person name="Howlett B.J."/>
        </authorList>
    </citation>
    <scope>NUCLEOTIDE SEQUENCE [LARGE SCALE GENOMIC DNA]</scope>
    <source>
        <strain evidence="3">JN3 / isolate v23.1.3 / race Av1-4-5-6-7-8</strain>
    </source>
</reference>
<evidence type="ECO:0000313" key="2">
    <source>
        <dbReference type="EMBL" id="CBX92626.1"/>
    </source>
</evidence>
<dbReference type="Proteomes" id="UP000002668">
    <property type="component" value="Genome"/>
</dbReference>
<organism evidence="3">
    <name type="scientific">Leptosphaeria maculans (strain JN3 / isolate v23.1.3 / race Av1-4-5-6-7-8)</name>
    <name type="common">Blackleg fungus</name>
    <name type="synonym">Phoma lingam</name>
    <dbReference type="NCBI Taxonomy" id="985895"/>
    <lineage>
        <taxon>Eukaryota</taxon>
        <taxon>Fungi</taxon>
        <taxon>Dikarya</taxon>
        <taxon>Ascomycota</taxon>
        <taxon>Pezizomycotina</taxon>
        <taxon>Dothideomycetes</taxon>
        <taxon>Pleosporomycetidae</taxon>
        <taxon>Pleosporales</taxon>
        <taxon>Pleosporineae</taxon>
        <taxon>Leptosphaeriaceae</taxon>
        <taxon>Plenodomus</taxon>
        <taxon>Plenodomus lingam/Leptosphaeria maculans species complex</taxon>
    </lineage>
</organism>
<proteinExistence type="predicted"/>
<feature type="compositionally biased region" description="Pro residues" evidence="1">
    <location>
        <begin position="48"/>
        <end position="58"/>
    </location>
</feature>
<name>E4ZN23_LEPMJ</name>
<evidence type="ECO:0000313" key="3">
    <source>
        <dbReference type="Proteomes" id="UP000002668"/>
    </source>
</evidence>
<evidence type="ECO:0000256" key="1">
    <source>
        <dbReference type="SAM" id="MobiDB-lite"/>
    </source>
</evidence>
<dbReference type="VEuPathDB" id="FungiDB:LEMA_P053320.1"/>
<dbReference type="EMBL" id="FP929094">
    <property type="protein sequence ID" value="CBX92626.1"/>
    <property type="molecule type" value="Genomic_DNA"/>
</dbReference>
<feature type="compositionally biased region" description="Low complexity" evidence="1">
    <location>
        <begin position="29"/>
        <end position="44"/>
    </location>
</feature>
<dbReference type="HOGENOM" id="CLU_2469494_0_0_1"/>